<feature type="chain" id="PRO_5045909342" description="Secreted protein" evidence="1">
    <location>
        <begin position="22"/>
        <end position="174"/>
    </location>
</feature>
<evidence type="ECO:0000313" key="3">
    <source>
        <dbReference type="Proteomes" id="UP001456524"/>
    </source>
</evidence>
<evidence type="ECO:0000256" key="1">
    <source>
        <dbReference type="SAM" id="SignalP"/>
    </source>
</evidence>
<name>A0ABR1XQE5_9PEZI</name>
<organism evidence="2 3">
    <name type="scientific">Phyllosticta citrichinensis</name>
    <dbReference type="NCBI Taxonomy" id="1130410"/>
    <lineage>
        <taxon>Eukaryota</taxon>
        <taxon>Fungi</taxon>
        <taxon>Dikarya</taxon>
        <taxon>Ascomycota</taxon>
        <taxon>Pezizomycotina</taxon>
        <taxon>Dothideomycetes</taxon>
        <taxon>Dothideomycetes incertae sedis</taxon>
        <taxon>Botryosphaeriales</taxon>
        <taxon>Phyllostictaceae</taxon>
        <taxon>Phyllosticta</taxon>
    </lineage>
</organism>
<dbReference type="EMBL" id="JBBWUH010000006">
    <property type="protein sequence ID" value="KAK8163716.1"/>
    <property type="molecule type" value="Genomic_DNA"/>
</dbReference>
<dbReference type="Proteomes" id="UP001456524">
    <property type="component" value="Unassembled WGS sequence"/>
</dbReference>
<reference evidence="2 3" key="1">
    <citation type="journal article" date="2022" name="G3 (Bethesda)">
        <title>Enemy or ally: a genomic approach to elucidate the lifestyle of Phyllosticta citrichinaensis.</title>
        <authorList>
            <person name="Buijs V.A."/>
            <person name="Groenewald J.Z."/>
            <person name="Haridas S."/>
            <person name="LaButti K.M."/>
            <person name="Lipzen A."/>
            <person name="Martin F.M."/>
            <person name="Barry K."/>
            <person name="Grigoriev I.V."/>
            <person name="Crous P.W."/>
            <person name="Seidl M.F."/>
        </authorList>
    </citation>
    <scope>NUCLEOTIDE SEQUENCE [LARGE SCALE GENOMIC DNA]</scope>
    <source>
        <strain evidence="2 3">CBS 129764</strain>
    </source>
</reference>
<gene>
    <name evidence="2" type="ORF">IWX90DRAFT_237704</name>
</gene>
<protein>
    <recommendedName>
        <fullName evidence="4">Secreted protein</fullName>
    </recommendedName>
</protein>
<accession>A0ABR1XQE5</accession>
<keyword evidence="1" id="KW-0732">Signal</keyword>
<comment type="caution">
    <text evidence="2">The sequence shown here is derived from an EMBL/GenBank/DDBJ whole genome shotgun (WGS) entry which is preliminary data.</text>
</comment>
<evidence type="ECO:0008006" key="4">
    <source>
        <dbReference type="Google" id="ProtNLM"/>
    </source>
</evidence>
<evidence type="ECO:0000313" key="2">
    <source>
        <dbReference type="EMBL" id="KAK8163716.1"/>
    </source>
</evidence>
<sequence>MEGSAVGWLAGCLLSLALNDAMMRGVLMYVCCIDKSAVASDDRSFLFAPQHLHPSLITATDHISRHRRPGPAQQTIQMTRSLSVPFLSLAAACPRIGLPARLSVYPSKPKCRTPRNLITTTTRTHAFARDSSSRHRYRQRLCARRLLRNVAAVRRVESALGTIRSVTHYVRMRR</sequence>
<proteinExistence type="predicted"/>
<keyword evidence="3" id="KW-1185">Reference proteome</keyword>
<feature type="signal peptide" evidence="1">
    <location>
        <begin position="1"/>
        <end position="21"/>
    </location>
</feature>